<keyword evidence="7" id="KW-1185">Reference proteome</keyword>
<dbReference type="PANTHER" id="PTHR13693:SF77">
    <property type="entry name" value="8-AMINO-7-OXONONANOATE SYNTHASE"/>
    <property type="match status" value="1"/>
</dbReference>
<accession>A0A9P9DAZ7</accession>
<dbReference type="AlphaFoldDB" id="A0A9P9DAZ7"/>
<dbReference type="GO" id="GO:0030170">
    <property type="term" value="F:pyridoxal phosphate binding"/>
    <property type="evidence" value="ECO:0007669"/>
    <property type="project" value="InterPro"/>
</dbReference>
<protein>
    <submittedName>
        <fullName evidence="6">Pyridoxal phosphate-dependent transferase</fullName>
    </submittedName>
</protein>
<dbReference type="InterPro" id="IPR015424">
    <property type="entry name" value="PyrdxlP-dep_Trfase"/>
</dbReference>
<dbReference type="GO" id="GO:0009102">
    <property type="term" value="P:biotin biosynthetic process"/>
    <property type="evidence" value="ECO:0007669"/>
    <property type="project" value="TreeGrafter"/>
</dbReference>
<dbReference type="InterPro" id="IPR050087">
    <property type="entry name" value="AON_synthase_class-II"/>
</dbReference>
<dbReference type="InterPro" id="IPR004839">
    <property type="entry name" value="Aminotransferase_I/II_large"/>
</dbReference>
<keyword evidence="3 6" id="KW-0808">Transferase</keyword>
<dbReference type="Gene3D" id="3.40.640.10">
    <property type="entry name" value="Type I PLP-dependent aspartate aminotransferase-like (Major domain)"/>
    <property type="match status" value="1"/>
</dbReference>
<organism evidence="6 7">
    <name type="scientific">Dendryphion nanum</name>
    <dbReference type="NCBI Taxonomy" id="256645"/>
    <lineage>
        <taxon>Eukaryota</taxon>
        <taxon>Fungi</taxon>
        <taxon>Dikarya</taxon>
        <taxon>Ascomycota</taxon>
        <taxon>Pezizomycotina</taxon>
        <taxon>Dothideomycetes</taxon>
        <taxon>Pleosporomycetidae</taxon>
        <taxon>Pleosporales</taxon>
        <taxon>Torulaceae</taxon>
        <taxon>Dendryphion</taxon>
    </lineage>
</organism>
<comment type="caution">
    <text evidence="6">The sequence shown here is derived from an EMBL/GenBank/DDBJ whole genome shotgun (WGS) entry which is preliminary data.</text>
</comment>
<feature type="domain" description="Aminotransferase class I/classII large" evidence="5">
    <location>
        <begin position="39"/>
        <end position="403"/>
    </location>
</feature>
<evidence type="ECO:0000256" key="4">
    <source>
        <dbReference type="ARBA" id="ARBA00022898"/>
    </source>
</evidence>
<evidence type="ECO:0000313" key="6">
    <source>
        <dbReference type="EMBL" id="KAH7115948.1"/>
    </source>
</evidence>
<dbReference type="OrthoDB" id="2382073at2759"/>
<proteinExistence type="inferred from homology"/>
<dbReference type="SUPFAM" id="SSF53383">
    <property type="entry name" value="PLP-dependent transferases"/>
    <property type="match status" value="1"/>
</dbReference>
<reference evidence="6" key="1">
    <citation type="journal article" date="2021" name="Nat. Commun.">
        <title>Genetic determinants of endophytism in the Arabidopsis root mycobiome.</title>
        <authorList>
            <person name="Mesny F."/>
            <person name="Miyauchi S."/>
            <person name="Thiergart T."/>
            <person name="Pickel B."/>
            <person name="Atanasova L."/>
            <person name="Karlsson M."/>
            <person name="Huettel B."/>
            <person name="Barry K.W."/>
            <person name="Haridas S."/>
            <person name="Chen C."/>
            <person name="Bauer D."/>
            <person name="Andreopoulos W."/>
            <person name="Pangilinan J."/>
            <person name="LaButti K."/>
            <person name="Riley R."/>
            <person name="Lipzen A."/>
            <person name="Clum A."/>
            <person name="Drula E."/>
            <person name="Henrissat B."/>
            <person name="Kohler A."/>
            <person name="Grigoriev I.V."/>
            <person name="Martin F.M."/>
            <person name="Hacquard S."/>
        </authorList>
    </citation>
    <scope>NUCLEOTIDE SEQUENCE</scope>
    <source>
        <strain evidence="6">MPI-CAGE-CH-0243</strain>
    </source>
</reference>
<comment type="cofactor">
    <cofactor evidence="1">
        <name>pyridoxal 5'-phosphate</name>
        <dbReference type="ChEBI" id="CHEBI:597326"/>
    </cofactor>
</comment>
<dbReference type="InterPro" id="IPR015422">
    <property type="entry name" value="PyrdxlP-dep_Trfase_small"/>
</dbReference>
<dbReference type="PANTHER" id="PTHR13693">
    <property type="entry name" value="CLASS II AMINOTRANSFERASE/8-AMINO-7-OXONONANOATE SYNTHASE"/>
    <property type="match status" value="1"/>
</dbReference>
<dbReference type="GO" id="GO:0016740">
    <property type="term" value="F:transferase activity"/>
    <property type="evidence" value="ECO:0007669"/>
    <property type="project" value="UniProtKB-KW"/>
</dbReference>
<dbReference type="Gene3D" id="3.90.1150.10">
    <property type="entry name" value="Aspartate Aminotransferase, domain 1"/>
    <property type="match status" value="1"/>
</dbReference>
<dbReference type="EMBL" id="JAGMWT010000015">
    <property type="protein sequence ID" value="KAH7115948.1"/>
    <property type="molecule type" value="Genomic_DNA"/>
</dbReference>
<dbReference type="Pfam" id="PF00155">
    <property type="entry name" value="Aminotran_1_2"/>
    <property type="match status" value="1"/>
</dbReference>
<keyword evidence="4" id="KW-0663">Pyridoxal phosphate</keyword>
<evidence type="ECO:0000256" key="3">
    <source>
        <dbReference type="ARBA" id="ARBA00022679"/>
    </source>
</evidence>
<evidence type="ECO:0000313" key="7">
    <source>
        <dbReference type="Proteomes" id="UP000700596"/>
    </source>
</evidence>
<name>A0A9P9DAZ7_9PLEO</name>
<dbReference type="InterPro" id="IPR015421">
    <property type="entry name" value="PyrdxlP-dep_Trfase_major"/>
</dbReference>
<gene>
    <name evidence="6" type="ORF">B0J11DRAFT_443879</name>
</gene>
<evidence type="ECO:0000256" key="1">
    <source>
        <dbReference type="ARBA" id="ARBA00001933"/>
    </source>
</evidence>
<comment type="similarity">
    <text evidence="2">Belongs to the class-II pyridoxal-phosphate-dependent aminotransferase family. BioF subfamily.</text>
</comment>
<sequence length="428" mass="46508">MSPTHKPLPLLPLEHTLSTHLSRRTSTSTLRTLTTTTPTQTDFSSNDFLSLSLSPLLRTAFITELTSTTLPLGSGGSRLLDGNSTYAEALESAIAAFHGAEAGLLFNSGFDANAGFFACVPQPGDFVVYDELIHASVHDGMRLSRCAGRFSFRHNCVQDLEKVLRGCLERSDALRKGESHVIVAVEAVYSMDGDLAPLQSILDVVEGVLSDGCGYVVVDEAHSTGVIGPKGRGLVCELGVEKRVFARLHTFGKAVACNGAIILGSPILRHYLINYARPLIYTTFLSYPALAAIKASYTLLQTGQTVHLAQHLQSMIQTLFNKLNAVTCPAFKTLLKVPTTCPQSPIFSLQTPEPKLLAKFLQERDMMVRAVVSPTVPEGTERVRVCLHAGNTEEDVEKLVSSLEVWARLRQGKIEGSREGKMVMIARL</sequence>
<dbReference type="Proteomes" id="UP000700596">
    <property type="component" value="Unassembled WGS sequence"/>
</dbReference>
<evidence type="ECO:0000256" key="2">
    <source>
        <dbReference type="ARBA" id="ARBA00010008"/>
    </source>
</evidence>
<evidence type="ECO:0000259" key="5">
    <source>
        <dbReference type="Pfam" id="PF00155"/>
    </source>
</evidence>